<dbReference type="STRING" id="585394.RHOM_15075"/>
<name>G2SYM4_ROSHA</name>
<dbReference type="eggNOG" id="COG1403">
    <property type="taxonomic scope" value="Bacteria"/>
</dbReference>
<reference evidence="2 3" key="1">
    <citation type="journal article" date="2015" name="Genome Announc.">
        <title>Complete genome sequence of the human gut symbiont Roseburia hominis.</title>
        <authorList>
            <person name="Travis A.J."/>
            <person name="Kelly D."/>
            <person name="Flint H.J."/>
            <person name="Aminov R.I."/>
        </authorList>
    </citation>
    <scope>NUCLEOTIDE SEQUENCE [LARGE SCALE GENOMIC DNA]</scope>
    <source>
        <strain evidence="3">DSM 16839 / JCM 17582 / NCIMB 14029 / A2-183</strain>
    </source>
</reference>
<evidence type="ECO:0000313" key="3">
    <source>
        <dbReference type="Proteomes" id="UP000008178"/>
    </source>
</evidence>
<gene>
    <name evidence="2" type="ordered locus">RHOM_15075</name>
</gene>
<accession>G2SYM4</accession>
<dbReference type="InterPro" id="IPR003615">
    <property type="entry name" value="HNH_nuc"/>
</dbReference>
<dbReference type="Proteomes" id="UP000008178">
    <property type="component" value="Chromosome"/>
</dbReference>
<protein>
    <recommendedName>
        <fullName evidence="1">HNH nuclease domain-containing protein</fullName>
    </recommendedName>
</protein>
<evidence type="ECO:0000259" key="1">
    <source>
        <dbReference type="Pfam" id="PF13395"/>
    </source>
</evidence>
<dbReference type="HOGENOM" id="CLU_047712_0_0_9"/>
<dbReference type="GeneID" id="93725127"/>
<dbReference type="AlphaFoldDB" id="G2SYM4"/>
<dbReference type="Pfam" id="PF13395">
    <property type="entry name" value="HNH_4"/>
    <property type="match status" value="1"/>
</dbReference>
<dbReference type="RefSeq" id="WP_014081084.1">
    <property type="nucleotide sequence ID" value="NC_015977.1"/>
</dbReference>
<feature type="domain" description="HNH nuclease" evidence="1">
    <location>
        <begin position="262"/>
        <end position="303"/>
    </location>
</feature>
<dbReference type="KEGG" id="rho:RHOM_15075"/>
<dbReference type="EMBL" id="CP003040">
    <property type="protein sequence ID" value="AEN98121.1"/>
    <property type="molecule type" value="Genomic_DNA"/>
</dbReference>
<evidence type="ECO:0000313" key="2">
    <source>
        <dbReference type="EMBL" id="AEN98121.1"/>
    </source>
</evidence>
<keyword evidence="3" id="KW-1185">Reference proteome</keyword>
<proteinExistence type="predicted"/>
<organism evidence="2 3">
    <name type="scientific">Roseburia hominis (strain DSM 16839 / JCM 17582 / NCIMB 14029 / A2-183)</name>
    <dbReference type="NCBI Taxonomy" id="585394"/>
    <lineage>
        <taxon>Bacteria</taxon>
        <taxon>Bacillati</taxon>
        <taxon>Bacillota</taxon>
        <taxon>Clostridia</taxon>
        <taxon>Lachnospirales</taxon>
        <taxon>Lachnospiraceae</taxon>
        <taxon>Roseburia</taxon>
    </lineage>
</organism>
<sequence>MAELIIDRNYYNKLDIEGFSKMMSSPSYSYKFYWLEAIVQLISANRTEVTYDEIINKMIVNAWFPVQEYHIHLSGIYGEGEVKDNLEKAVSRLFKLSDLPSNADEIQIINKLNEFSDDKELHFYKTELTKNVPYKALSGFANKGTEKIDLNSSAGRMIAYYNRLSGSEILLPYTFNDEKSLKKVVSFNDGWIQMIQDNTVSILGWIKYEKVKWLQNNNPEVPGIVYKLTQEDEKARKLENVRKLWDAILEIRPVKNVFMEGDINRESYAVDHFIPRNFVMNDELWNLMPMDPIQNMQKNKKLPAWNDYFEQFANNQFIMYELIHEKPGLQKLYKHCYKDNLHSIWAVQELYRKGNSPSEFINILGKNMQPVYDSARRQGYEIWKVS</sequence>